<evidence type="ECO:0000313" key="5">
    <source>
        <dbReference type="Proteomes" id="UP001589691"/>
    </source>
</evidence>
<comment type="caution">
    <text evidence="4">The sequence shown here is derived from an EMBL/GenBank/DDBJ whole genome shotgun (WGS) entry which is preliminary data.</text>
</comment>
<keyword evidence="5" id="KW-1185">Reference proteome</keyword>
<evidence type="ECO:0000259" key="3">
    <source>
        <dbReference type="Pfam" id="PF00534"/>
    </source>
</evidence>
<dbReference type="SUPFAM" id="SSF53756">
    <property type="entry name" value="UDP-Glycosyltransferase/glycogen phosphorylase"/>
    <property type="match status" value="1"/>
</dbReference>
<dbReference type="RefSeq" id="WP_137643292.1">
    <property type="nucleotide sequence ID" value="NZ_BJEA01000016.1"/>
</dbReference>
<dbReference type="PANTHER" id="PTHR12526:SF629">
    <property type="entry name" value="TEICHURONIC ACID BIOSYNTHESIS GLYCOSYLTRANSFERASE TUAH-RELATED"/>
    <property type="match status" value="1"/>
</dbReference>
<organism evidence="4 5">
    <name type="scientific">Lactiplantibacillus modestisalitolerans</name>
    <dbReference type="NCBI Taxonomy" id="1457219"/>
    <lineage>
        <taxon>Bacteria</taxon>
        <taxon>Bacillati</taxon>
        <taxon>Bacillota</taxon>
        <taxon>Bacilli</taxon>
        <taxon>Lactobacillales</taxon>
        <taxon>Lactobacillaceae</taxon>
        <taxon>Lactiplantibacillus</taxon>
    </lineage>
</organism>
<dbReference type="InterPro" id="IPR001296">
    <property type="entry name" value="Glyco_trans_1"/>
</dbReference>
<name>A0ABV5WU85_9LACO</name>
<dbReference type="Proteomes" id="UP001589691">
    <property type="component" value="Unassembled WGS sequence"/>
</dbReference>
<keyword evidence="1" id="KW-0328">Glycosyltransferase</keyword>
<evidence type="ECO:0000313" key="4">
    <source>
        <dbReference type="EMBL" id="MFB9769701.1"/>
    </source>
</evidence>
<accession>A0ABV5WU85</accession>
<reference evidence="4 5" key="1">
    <citation type="submission" date="2024-09" db="EMBL/GenBank/DDBJ databases">
        <authorList>
            <person name="Sun Q."/>
            <person name="Mori K."/>
        </authorList>
    </citation>
    <scope>NUCLEOTIDE SEQUENCE [LARGE SCALE GENOMIC DNA]</scope>
    <source>
        <strain evidence="4 5">TBRC 4576</strain>
    </source>
</reference>
<dbReference type="Pfam" id="PF00534">
    <property type="entry name" value="Glycos_transf_1"/>
    <property type="match status" value="1"/>
</dbReference>
<dbReference type="EMBL" id="JBHLZY010000019">
    <property type="protein sequence ID" value="MFB9769701.1"/>
    <property type="molecule type" value="Genomic_DNA"/>
</dbReference>
<gene>
    <name evidence="4" type="primary">asp1</name>
    <name evidence="4" type="ORF">ACFFLI_07470</name>
</gene>
<dbReference type="Pfam" id="PF16993">
    <property type="entry name" value="Asp1"/>
    <property type="match status" value="1"/>
</dbReference>
<proteinExistence type="predicted"/>
<dbReference type="Gene3D" id="3.40.50.2000">
    <property type="entry name" value="Glycogen Phosphorylase B"/>
    <property type="match status" value="3"/>
</dbReference>
<protein>
    <submittedName>
        <fullName evidence="4">Accessory Sec system glycosyltransferase Asp1</fullName>
    </submittedName>
</protein>
<sequence>MIYFINEYLLQKNSSVEHAAINRVQLFAHQHVPAKIVTKIYDRLLMQTINQFDLQPAQVVNMFDYFQGTQAVPAKVMRTESLHLPAEYQVMIGANYSQVFNGDDLVTNVGFIPGTIGRVFYQEFFDNQGNLLSTDLWDWRGFKSATQYFGQNGKLIMTRYYNLAGQVVLEEYFVPDTKGAPLTSRIILKNYAGVAERFFQNTDDLFNFFIAELSRQDSEQTIFISDRPGTGVQPLLQLNDDAKKYVVVPIYHAKAINDPLHAPLDGFLQPALDNLDHFDGFITPTPSQAQHLQRRYARAHVTAIPTVTARTAKQQPLVPMAQRPKQLLYVGRFAPDRQLDQLIRVVALVRKSVPDVTCDLYGYGDPAYVETLEKLIAELDLTQQVRLKDYQRPFATIYDQYQLLLNTALANGGPLAMQEAQAHGLPVISYRFNYGPADYVLDGQDGYVIDSGDQLTMSKRIVALLQAPQQLVDFSQAAYQKMHTRQTPTKVWRRWQQLLAL</sequence>
<evidence type="ECO:0000256" key="2">
    <source>
        <dbReference type="ARBA" id="ARBA00022679"/>
    </source>
</evidence>
<feature type="domain" description="Glycosyl transferase family 1" evidence="3">
    <location>
        <begin position="322"/>
        <end position="480"/>
    </location>
</feature>
<evidence type="ECO:0000256" key="1">
    <source>
        <dbReference type="ARBA" id="ARBA00022676"/>
    </source>
</evidence>
<dbReference type="InterPro" id="IPR022372">
    <property type="entry name" value="Accessory_SS_Asp1"/>
</dbReference>
<keyword evidence="2" id="KW-0808">Transferase</keyword>
<dbReference type="PANTHER" id="PTHR12526">
    <property type="entry name" value="GLYCOSYLTRANSFERASE"/>
    <property type="match status" value="1"/>
</dbReference>